<dbReference type="PANTHER" id="PTHR35371:SF1">
    <property type="entry name" value="BLR7753 PROTEIN"/>
    <property type="match status" value="1"/>
</dbReference>
<reference evidence="6 7" key="1">
    <citation type="journal article" date="2008" name="Proc. Natl. Acad. Sci. U.S.A.">
        <title>Niche adaptation and genome expansion in the chlorophyll d-producing cyanobacterium Acaryochloris marina.</title>
        <authorList>
            <person name="Swingley W.D."/>
            <person name="Chen M."/>
            <person name="Cheung P.C."/>
            <person name="Conrad A.L."/>
            <person name="Dejesa L.C."/>
            <person name="Hao J."/>
            <person name="Honchak B.M."/>
            <person name="Karbach L.E."/>
            <person name="Kurdoglu A."/>
            <person name="Lahiri S."/>
            <person name="Mastrian S.D."/>
            <person name="Miyashita H."/>
            <person name="Page L."/>
            <person name="Ramakrishna P."/>
            <person name="Satoh S."/>
            <person name="Sattley W.M."/>
            <person name="Shimada Y."/>
            <person name="Taylor H.L."/>
            <person name="Tomo T."/>
            <person name="Tsuchiya T."/>
            <person name="Wang Z.T."/>
            <person name="Raymond J."/>
            <person name="Mimuro M."/>
            <person name="Blankenship R.E."/>
            <person name="Touchman J.W."/>
        </authorList>
    </citation>
    <scope>NUCLEOTIDE SEQUENCE [LARGE SCALE GENOMIC DNA]</scope>
    <source>
        <strain evidence="7">MBIC 11017</strain>
        <plasmid evidence="7">Plasmid pREB3</plasmid>
    </source>
</reference>
<dbReference type="SUPFAM" id="SSF161084">
    <property type="entry name" value="MAPEG domain-like"/>
    <property type="match status" value="1"/>
</dbReference>
<geneLocation type="plasmid" evidence="6 7">
    <name>pREB3</name>
</geneLocation>
<evidence type="ECO:0000256" key="1">
    <source>
        <dbReference type="ARBA" id="ARBA00004370"/>
    </source>
</evidence>
<organism evidence="6 7">
    <name type="scientific">Acaryochloris marina (strain MBIC 11017)</name>
    <dbReference type="NCBI Taxonomy" id="329726"/>
    <lineage>
        <taxon>Bacteria</taxon>
        <taxon>Bacillati</taxon>
        <taxon>Cyanobacteriota</taxon>
        <taxon>Cyanophyceae</taxon>
        <taxon>Acaryochloridales</taxon>
        <taxon>Acaryochloridaceae</taxon>
        <taxon>Acaryochloris</taxon>
    </lineage>
</organism>
<keyword evidence="6" id="KW-0614">Plasmid</keyword>
<gene>
    <name evidence="6" type="ordered locus">AM1_C0238</name>
</gene>
<dbReference type="InterPro" id="IPR023352">
    <property type="entry name" value="MAPEG-like_dom_sf"/>
</dbReference>
<evidence type="ECO:0000256" key="3">
    <source>
        <dbReference type="ARBA" id="ARBA00022989"/>
    </source>
</evidence>
<sequence>MTTELFWLTLTVTLTGLFWMPYVANRMLEIGVMGAMRNPTTDAAPKAAWAERMIHAHSNAVENLMIFAPLVGIAAIANISTPTTVAACQLYFFARLAHYLIYTFGIPFLRTVAFIAGFVAQMTLAAAILGAGLPLQ</sequence>
<dbReference type="Gene3D" id="1.20.120.550">
    <property type="entry name" value="Membrane associated eicosanoid/glutathione metabolism-like domain"/>
    <property type="match status" value="1"/>
</dbReference>
<comment type="subcellular location">
    <subcellularLocation>
        <location evidence="1">Membrane</location>
    </subcellularLocation>
</comment>
<evidence type="ECO:0000256" key="4">
    <source>
        <dbReference type="ARBA" id="ARBA00023136"/>
    </source>
</evidence>
<keyword evidence="3 5" id="KW-1133">Transmembrane helix</keyword>
<feature type="transmembrane region" description="Helical" evidence="5">
    <location>
        <begin position="6"/>
        <end position="24"/>
    </location>
</feature>
<dbReference type="EMBL" id="CP000840">
    <property type="protein sequence ID" value="ABW32171.1"/>
    <property type="molecule type" value="Genomic_DNA"/>
</dbReference>
<dbReference type="PANTHER" id="PTHR35371">
    <property type="entry name" value="INNER MEMBRANE PROTEIN"/>
    <property type="match status" value="1"/>
</dbReference>
<evidence type="ECO:0000313" key="6">
    <source>
        <dbReference type="EMBL" id="ABW32171.1"/>
    </source>
</evidence>
<name>A8ZMX2_ACAM1</name>
<protein>
    <submittedName>
        <fullName evidence="6">Conserved hypothetical membrane protein</fullName>
    </submittedName>
</protein>
<evidence type="ECO:0000256" key="5">
    <source>
        <dbReference type="SAM" id="Phobius"/>
    </source>
</evidence>
<dbReference type="GO" id="GO:0016020">
    <property type="term" value="C:membrane"/>
    <property type="evidence" value="ECO:0007669"/>
    <property type="project" value="UniProtKB-SubCell"/>
</dbReference>
<dbReference type="AlphaFoldDB" id="A8ZMX2"/>
<dbReference type="Proteomes" id="UP000000268">
    <property type="component" value="Plasmid pREB3"/>
</dbReference>
<keyword evidence="4 5" id="KW-0472">Membrane</keyword>
<evidence type="ECO:0000256" key="2">
    <source>
        <dbReference type="ARBA" id="ARBA00022692"/>
    </source>
</evidence>
<proteinExistence type="predicted"/>
<keyword evidence="7" id="KW-1185">Reference proteome</keyword>
<feature type="transmembrane region" description="Helical" evidence="5">
    <location>
        <begin position="64"/>
        <end position="92"/>
    </location>
</feature>
<dbReference type="HOGENOM" id="CLU_110778_1_1_3"/>
<evidence type="ECO:0000313" key="7">
    <source>
        <dbReference type="Proteomes" id="UP000000268"/>
    </source>
</evidence>
<feature type="transmembrane region" description="Helical" evidence="5">
    <location>
        <begin position="112"/>
        <end position="135"/>
    </location>
</feature>
<dbReference type="Pfam" id="PF01124">
    <property type="entry name" value="MAPEG"/>
    <property type="match status" value="1"/>
</dbReference>
<accession>A8ZMX2</accession>
<dbReference type="InterPro" id="IPR001129">
    <property type="entry name" value="Membr-assoc_MAPEG"/>
</dbReference>
<dbReference type="RefSeq" id="WP_012167487.1">
    <property type="nucleotide sequence ID" value="NC_009928.1"/>
</dbReference>
<keyword evidence="2 5" id="KW-0812">Transmembrane</keyword>
<dbReference type="KEGG" id="amr:AM1_C0238"/>
<dbReference type="OrthoDB" id="513661at2"/>